<dbReference type="Pfam" id="PF00246">
    <property type="entry name" value="Peptidase_M14"/>
    <property type="match status" value="1"/>
</dbReference>
<dbReference type="PROSITE" id="PS52035">
    <property type="entry name" value="PEPTIDASE_M14"/>
    <property type="match status" value="1"/>
</dbReference>
<dbReference type="Proteomes" id="UP001595478">
    <property type="component" value="Unassembled WGS sequence"/>
</dbReference>
<name>A0ABV7FV46_9ALTE</name>
<keyword evidence="11" id="KW-1185">Reference proteome</keyword>
<evidence type="ECO:0000313" key="11">
    <source>
        <dbReference type="Proteomes" id="UP001595478"/>
    </source>
</evidence>
<keyword evidence="8" id="KW-0732">Signal</keyword>
<dbReference type="PANTHER" id="PTHR11705">
    <property type="entry name" value="PROTEASE FAMILY M14 CARBOXYPEPTIDASE A,B"/>
    <property type="match status" value="1"/>
</dbReference>
<feature type="domain" description="Peptidase M14" evidence="9">
    <location>
        <begin position="56"/>
        <end position="373"/>
    </location>
</feature>
<feature type="active site" description="Proton donor/acceptor" evidence="7">
    <location>
        <position position="330"/>
    </location>
</feature>
<evidence type="ECO:0000256" key="7">
    <source>
        <dbReference type="PROSITE-ProRule" id="PRU01379"/>
    </source>
</evidence>
<evidence type="ECO:0000256" key="1">
    <source>
        <dbReference type="ARBA" id="ARBA00001947"/>
    </source>
</evidence>
<dbReference type="SMART" id="SM00631">
    <property type="entry name" value="Zn_pept"/>
    <property type="match status" value="1"/>
</dbReference>
<keyword evidence="4" id="KW-0378">Hydrolase</keyword>
<dbReference type="InterPro" id="IPR029062">
    <property type="entry name" value="Class_I_gatase-like"/>
</dbReference>
<dbReference type="PANTHER" id="PTHR11705:SF143">
    <property type="entry name" value="SLL0236 PROTEIN"/>
    <property type="match status" value="1"/>
</dbReference>
<gene>
    <name evidence="10" type="ORF">ACFOHL_13275</name>
</gene>
<keyword evidence="6" id="KW-0482">Metalloprotease</keyword>
<sequence length="854" mass="95823">MLRVLSSFVLLLLFAGSVGASHPNIKQKDQDYLPSGEYNPDIPTPSEVLGYTVGTWHVRHDQIVRYMEVLAERSDRVSMEVTGYTHEQRPLLLLTITNRANQDNLTSIRTKHIQRIQDGSAASESDPLIFYMGYSVHGNEPSGANAALLLAYYLAASEDQAVDTLLAESVVLLDPVMNPDGLSRFSQWANMHKGYTLVADKQHREHREHWPSGRTNHYWFDLNRDWLLLTHPESKARVAQFQAWRPHILTDFHEMGTDSTYFFQPGVPSRKNPLTPDTNVTLTTELAKFHAKALDDDKQLYFSQERFDDFYYGKGSTYPDAHGSIGILFEQASSRGHKQASINGDLDFPRTIQNQLTTSLSTFEGALANKNAILAYQQQFYRETQQRIKDDDIKGYIIRKGKDHSRFERMLSILQAHNITWMSLSKDVSIEQLNFTADNSVFVPLDQLQYRLIRSLFSERKEFPDNTFYDVSNWNIALAFNLEYAAVSNSVKRKIKTKAYHPATAQASSINTDAVALVYEWYDYKAPLLTQHLLDAGLKLRVAGEAFSSIEAGTRIDFGAGTIVIIAAANDLTKASEHIARFEKEHGSMAVKSMSSGFTLEGVDLGSPSIVPLENPSVLLVGGKGTSQYEVGEIWHYLDTRIGIAASLVDLSDLGTIDITQYSHIIFASGNYGTVSGKTKEKLSRWINQGGVMIGQRTAVPWFVKNAWLENEVLSNEAIDRAFDTKELAFKDKAALRAKKLVAGASYETEIDLSHPLFFGFSSSRLPVFKTHNFVLEKIDDPFRDLALYPESPLLGGFTAPEMQKLIEKSVAINVSPKGQGIVISFVDNIHFRGYWDGTNKLMANAIYMSGLMN</sequence>
<dbReference type="GO" id="GO:0004180">
    <property type="term" value="F:carboxypeptidase activity"/>
    <property type="evidence" value="ECO:0007669"/>
    <property type="project" value="UniProtKB-KW"/>
</dbReference>
<comment type="similarity">
    <text evidence="2 7">Belongs to the peptidase M14 family.</text>
</comment>
<dbReference type="EMBL" id="JBHRSW010000029">
    <property type="protein sequence ID" value="MFC3122590.1"/>
    <property type="molecule type" value="Genomic_DNA"/>
</dbReference>
<dbReference type="InterPro" id="IPR000834">
    <property type="entry name" value="Peptidase_M14"/>
</dbReference>
<evidence type="ECO:0000256" key="2">
    <source>
        <dbReference type="ARBA" id="ARBA00005988"/>
    </source>
</evidence>
<feature type="chain" id="PRO_5046162684" evidence="8">
    <location>
        <begin position="21"/>
        <end position="854"/>
    </location>
</feature>
<proteinExistence type="inferred from homology"/>
<keyword evidence="3" id="KW-0645">Protease</keyword>
<comment type="caution">
    <text evidence="10">The sequence shown here is derived from an EMBL/GenBank/DDBJ whole genome shotgun (WGS) entry which is preliminary data.</text>
</comment>
<keyword evidence="5" id="KW-0862">Zinc</keyword>
<accession>A0ABV7FV46</accession>
<evidence type="ECO:0000256" key="5">
    <source>
        <dbReference type="ARBA" id="ARBA00022833"/>
    </source>
</evidence>
<evidence type="ECO:0000313" key="10">
    <source>
        <dbReference type="EMBL" id="MFC3122590.1"/>
    </source>
</evidence>
<evidence type="ECO:0000256" key="6">
    <source>
        <dbReference type="ARBA" id="ARBA00023049"/>
    </source>
</evidence>
<comment type="cofactor">
    <cofactor evidence="1">
        <name>Zn(2+)</name>
        <dbReference type="ChEBI" id="CHEBI:29105"/>
    </cofactor>
</comment>
<dbReference type="RefSeq" id="WP_376920718.1">
    <property type="nucleotide sequence ID" value="NZ_JBHRSW010000029.1"/>
</dbReference>
<evidence type="ECO:0000256" key="8">
    <source>
        <dbReference type="SAM" id="SignalP"/>
    </source>
</evidence>
<dbReference type="SUPFAM" id="SSF52317">
    <property type="entry name" value="Class I glutamine amidotransferase-like"/>
    <property type="match status" value="1"/>
</dbReference>
<dbReference type="SUPFAM" id="SSF53187">
    <property type="entry name" value="Zn-dependent exopeptidases"/>
    <property type="match status" value="1"/>
</dbReference>
<dbReference type="Gene3D" id="3.40.630.10">
    <property type="entry name" value="Zn peptidases"/>
    <property type="match status" value="1"/>
</dbReference>
<reference evidence="11" key="1">
    <citation type="journal article" date="2019" name="Int. J. Syst. Evol. Microbiol.">
        <title>The Global Catalogue of Microorganisms (GCM) 10K type strain sequencing project: providing services to taxonomists for standard genome sequencing and annotation.</title>
        <authorList>
            <consortium name="The Broad Institute Genomics Platform"/>
            <consortium name="The Broad Institute Genome Sequencing Center for Infectious Disease"/>
            <person name="Wu L."/>
            <person name="Ma J."/>
        </authorList>
    </citation>
    <scope>NUCLEOTIDE SEQUENCE [LARGE SCALE GENOMIC DNA]</scope>
    <source>
        <strain evidence="11">KCTC 52473</strain>
    </source>
</reference>
<protein>
    <submittedName>
        <fullName evidence="10">M14 family zinc carboxypeptidase</fullName>
    </submittedName>
</protein>
<evidence type="ECO:0000256" key="3">
    <source>
        <dbReference type="ARBA" id="ARBA00022670"/>
    </source>
</evidence>
<feature type="signal peptide" evidence="8">
    <location>
        <begin position="1"/>
        <end position="20"/>
    </location>
</feature>
<keyword evidence="10" id="KW-0121">Carboxypeptidase</keyword>
<evidence type="ECO:0000256" key="4">
    <source>
        <dbReference type="ARBA" id="ARBA00022801"/>
    </source>
</evidence>
<evidence type="ECO:0000259" key="9">
    <source>
        <dbReference type="PROSITE" id="PS52035"/>
    </source>
</evidence>
<organism evidence="10 11">
    <name type="scientific">Agaribacter flavus</name>
    <dbReference type="NCBI Taxonomy" id="1902781"/>
    <lineage>
        <taxon>Bacteria</taxon>
        <taxon>Pseudomonadati</taxon>
        <taxon>Pseudomonadota</taxon>
        <taxon>Gammaproteobacteria</taxon>
        <taxon>Alteromonadales</taxon>
        <taxon>Alteromonadaceae</taxon>
        <taxon>Agaribacter</taxon>
    </lineage>
</organism>